<evidence type="ECO:0000256" key="6">
    <source>
        <dbReference type="ARBA" id="ARBA00035180"/>
    </source>
</evidence>
<evidence type="ECO:0000256" key="5">
    <source>
        <dbReference type="ARBA" id="ARBA00023274"/>
    </source>
</evidence>
<proteinExistence type="inferred from homology"/>
<name>A0ABQ8FMI5_9FUNG</name>
<dbReference type="PANTHER" id="PTHR28236:SF1">
    <property type="entry name" value="LARGE RIBOSOMAL SUBUNIT PROTEIN ML53"/>
    <property type="match status" value="1"/>
</dbReference>
<evidence type="ECO:0000256" key="2">
    <source>
        <dbReference type="ARBA" id="ARBA00005557"/>
    </source>
</evidence>
<gene>
    <name evidence="7" type="ORF">BASA50_002013</name>
</gene>
<evidence type="ECO:0000256" key="1">
    <source>
        <dbReference type="ARBA" id="ARBA00004173"/>
    </source>
</evidence>
<evidence type="ECO:0000313" key="7">
    <source>
        <dbReference type="EMBL" id="KAH6600844.1"/>
    </source>
</evidence>
<evidence type="ECO:0000256" key="3">
    <source>
        <dbReference type="ARBA" id="ARBA00022980"/>
    </source>
</evidence>
<organism evidence="7 8">
    <name type="scientific">Batrachochytrium salamandrivorans</name>
    <dbReference type="NCBI Taxonomy" id="1357716"/>
    <lineage>
        <taxon>Eukaryota</taxon>
        <taxon>Fungi</taxon>
        <taxon>Fungi incertae sedis</taxon>
        <taxon>Chytridiomycota</taxon>
        <taxon>Chytridiomycota incertae sedis</taxon>
        <taxon>Chytridiomycetes</taxon>
        <taxon>Rhizophydiales</taxon>
        <taxon>Rhizophydiales incertae sedis</taxon>
        <taxon>Batrachochytrium</taxon>
    </lineage>
</organism>
<dbReference type="Pfam" id="PF10780">
    <property type="entry name" value="MRP_L53"/>
    <property type="match status" value="1"/>
</dbReference>
<keyword evidence="8" id="KW-1185">Reference proteome</keyword>
<dbReference type="InterPro" id="IPR042776">
    <property type="entry name" value="Ribosomal_mL53_fung"/>
</dbReference>
<accession>A0ABQ8FMI5</accession>
<dbReference type="EMBL" id="JAFCIX010000026">
    <property type="protein sequence ID" value="KAH6600844.1"/>
    <property type="molecule type" value="Genomic_DNA"/>
</dbReference>
<comment type="subcellular location">
    <subcellularLocation>
        <location evidence="1">Mitochondrion</location>
    </subcellularLocation>
</comment>
<dbReference type="PANTHER" id="PTHR28236">
    <property type="entry name" value="54S RIBOSOMAL PROTEIN L44, MITOCHONDRIAL"/>
    <property type="match status" value="1"/>
</dbReference>
<evidence type="ECO:0000313" key="8">
    <source>
        <dbReference type="Proteomes" id="UP001648503"/>
    </source>
</evidence>
<reference evidence="7 8" key="1">
    <citation type="submission" date="2021-02" db="EMBL/GenBank/DDBJ databases">
        <title>Variation within the Batrachochytrium salamandrivorans European outbreak.</title>
        <authorList>
            <person name="Kelly M."/>
            <person name="Pasmans F."/>
            <person name="Shea T.P."/>
            <person name="Munoz J.F."/>
            <person name="Carranza S."/>
            <person name="Cuomo C.A."/>
            <person name="Martel A."/>
        </authorList>
    </citation>
    <scope>NUCLEOTIDE SEQUENCE [LARGE SCALE GENOMIC DNA]</scope>
    <source>
        <strain evidence="7 8">AMFP18/2</strain>
    </source>
</reference>
<keyword evidence="3" id="KW-0689">Ribosomal protein</keyword>
<dbReference type="InterPro" id="IPR019716">
    <property type="entry name" value="Ribosomal_mL53"/>
</dbReference>
<dbReference type="Gene3D" id="3.40.30.10">
    <property type="entry name" value="Glutaredoxin"/>
    <property type="match status" value="1"/>
</dbReference>
<sequence>MLKFIDKVVVGFSPLGRVSRSARAFVPILRTNKNLARNPKCVFDIIVSDTTSRPFVMVQYVDKRTIRLDTSAMTPNEILEDLQKHSKKLQMEEDIRSST</sequence>
<comment type="caution">
    <text evidence="7">The sequence shown here is derived from an EMBL/GenBank/DDBJ whole genome shotgun (WGS) entry which is preliminary data.</text>
</comment>
<comment type="similarity">
    <text evidence="2">Belongs to the mitochondrion-specific ribosomal protein mL53 family.</text>
</comment>
<keyword evidence="5" id="KW-0687">Ribonucleoprotein</keyword>
<protein>
    <recommendedName>
        <fullName evidence="6">Large ribosomal subunit protein mL53</fullName>
    </recommendedName>
</protein>
<evidence type="ECO:0000256" key="4">
    <source>
        <dbReference type="ARBA" id="ARBA00023128"/>
    </source>
</evidence>
<keyword evidence="4" id="KW-0496">Mitochondrion</keyword>
<dbReference type="Proteomes" id="UP001648503">
    <property type="component" value="Unassembled WGS sequence"/>
</dbReference>